<evidence type="ECO:0000256" key="2">
    <source>
        <dbReference type="ARBA" id="ARBA00022741"/>
    </source>
</evidence>
<keyword evidence="2" id="KW-0547">Nucleotide-binding</keyword>
<accession>A0ABV6YI24</accession>
<keyword evidence="4" id="KW-1278">Translocase</keyword>
<dbReference type="Pfam" id="PF00005">
    <property type="entry name" value="ABC_tran"/>
    <property type="match status" value="1"/>
</dbReference>
<dbReference type="PROSITE" id="PS50893">
    <property type="entry name" value="ABC_TRANSPORTER_2"/>
    <property type="match status" value="1"/>
</dbReference>
<organism evidence="6 7">
    <name type="scientific">Eiseniibacteriota bacterium</name>
    <dbReference type="NCBI Taxonomy" id="2212470"/>
    <lineage>
        <taxon>Bacteria</taxon>
        <taxon>Candidatus Eiseniibacteriota</taxon>
    </lineage>
</organism>
<dbReference type="SMART" id="SM00382">
    <property type="entry name" value="AAA"/>
    <property type="match status" value="1"/>
</dbReference>
<dbReference type="EMBL" id="JBHPKH010000001">
    <property type="protein sequence ID" value="MFC1571998.1"/>
    <property type="molecule type" value="Genomic_DNA"/>
</dbReference>
<evidence type="ECO:0000313" key="7">
    <source>
        <dbReference type="Proteomes" id="UP001593833"/>
    </source>
</evidence>
<dbReference type="GO" id="GO:0005524">
    <property type="term" value="F:ATP binding"/>
    <property type="evidence" value="ECO:0007669"/>
    <property type="project" value="UniProtKB-KW"/>
</dbReference>
<comment type="caution">
    <text evidence="6">The sequence shown here is derived from an EMBL/GenBank/DDBJ whole genome shotgun (WGS) entry which is preliminary data.</text>
</comment>
<sequence>MSSPGEQDTALDAPNGPGKNLLVARDLSAGYGAQVVFRNVTLSLSPGSLTALIGPNGCGKTTLLHTLCGIHPAIAGQVTLQGIRLERLSRRKIARRVTLVSQFADVGFEVTVAEAVSLGRYPWQGPLAPPTKSDKTVVENALRGMDLLPLQERALNTLSGGERQRVYLARALAQATPILLLDEPVANLDLRYQQETYERLRQLTNEQRMAVLVADHHLNLVAATSDHVLVLHDGTIRSAGSPKEIVTEEMIKSVFGARMSVETSLGGTPQCSWVFP</sequence>
<dbReference type="CDD" id="cd03214">
    <property type="entry name" value="ABC_Iron-Siderophores_B12_Hemin"/>
    <property type="match status" value="1"/>
</dbReference>
<evidence type="ECO:0000256" key="4">
    <source>
        <dbReference type="ARBA" id="ARBA00022967"/>
    </source>
</evidence>
<reference evidence="6 7" key="1">
    <citation type="submission" date="2024-09" db="EMBL/GenBank/DDBJ databases">
        <authorList>
            <person name="D'Angelo T."/>
        </authorList>
    </citation>
    <scope>NUCLEOTIDE SEQUENCE [LARGE SCALE GENOMIC DNA]</scope>
    <source>
        <strain evidence="6">SAG AM-320-E07</strain>
    </source>
</reference>
<dbReference type="SUPFAM" id="SSF52540">
    <property type="entry name" value="P-loop containing nucleoside triphosphate hydrolases"/>
    <property type="match status" value="1"/>
</dbReference>
<keyword evidence="3 6" id="KW-0067">ATP-binding</keyword>
<name>A0ABV6YI24_UNCEI</name>
<dbReference type="Gene3D" id="3.40.50.300">
    <property type="entry name" value="P-loop containing nucleotide triphosphate hydrolases"/>
    <property type="match status" value="1"/>
</dbReference>
<dbReference type="PANTHER" id="PTHR42794">
    <property type="entry name" value="HEMIN IMPORT ATP-BINDING PROTEIN HMUV"/>
    <property type="match status" value="1"/>
</dbReference>
<proteinExistence type="predicted"/>
<gene>
    <name evidence="6" type="ORF">ACFL6M_00205</name>
</gene>
<keyword evidence="1" id="KW-0813">Transport</keyword>
<evidence type="ECO:0000256" key="1">
    <source>
        <dbReference type="ARBA" id="ARBA00022448"/>
    </source>
</evidence>
<dbReference type="InterPro" id="IPR003593">
    <property type="entry name" value="AAA+_ATPase"/>
</dbReference>
<feature type="domain" description="ABC transporter" evidence="5">
    <location>
        <begin position="22"/>
        <end position="258"/>
    </location>
</feature>
<dbReference type="PANTHER" id="PTHR42794:SF1">
    <property type="entry name" value="HEMIN IMPORT ATP-BINDING PROTEIN HMUV"/>
    <property type="match status" value="1"/>
</dbReference>
<dbReference type="Proteomes" id="UP001593833">
    <property type="component" value="Unassembled WGS sequence"/>
</dbReference>
<dbReference type="InterPro" id="IPR027417">
    <property type="entry name" value="P-loop_NTPase"/>
</dbReference>
<dbReference type="InterPro" id="IPR003439">
    <property type="entry name" value="ABC_transporter-like_ATP-bd"/>
</dbReference>
<evidence type="ECO:0000256" key="3">
    <source>
        <dbReference type="ARBA" id="ARBA00022840"/>
    </source>
</evidence>
<protein>
    <submittedName>
        <fullName evidence="6">ABC transporter ATP-binding protein</fullName>
    </submittedName>
</protein>
<evidence type="ECO:0000313" key="6">
    <source>
        <dbReference type="EMBL" id="MFC1571998.1"/>
    </source>
</evidence>
<keyword evidence="7" id="KW-1185">Reference proteome</keyword>
<evidence type="ECO:0000259" key="5">
    <source>
        <dbReference type="PROSITE" id="PS50893"/>
    </source>
</evidence>